<keyword evidence="1" id="KW-1133">Transmembrane helix</keyword>
<name>A0ABR8CUC8_9NOST</name>
<evidence type="ECO:0000313" key="2">
    <source>
        <dbReference type="EMBL" id="MBD2345963.1"/>
    </source>
</evidence>
<evidence type="ECO:0000313" key="3">
    <source>
        <dbReference type="Proteomes" id="UP000607281"/>
    </source>
</evidence>
<sequence length="121" mass="13247">MNEIVTLLIVWVVTSISLLIISKLPLGVEVDTPQKAFLSAAVLGIVTAIIRPILRLIFVVPDILTFNLLSGVFTFMIAVVCFSIAAWLVEGFRLRFGIWSAVLGAFTLTIINSLIYKLLGL</sequence>
<evidence type="ECO:0000256" key="1">
    <source>
        <dbReference type="SAM" id="Phobius"/>
    </source>
</evidence>
<reference evidence="2 3" key="1">
    <citation type="journal article" date="2020" name="ISME J.">
        <title>Comparative genomics reveals insights into cyanobacterial evolution and habitat adaptation.</title>
        <authorList>
            <person name="Chen M.Y."/>
            <person name="Teng W.K."/>
            <person name="Zhao L."/>
            <person name="Hu C.X."/>
            <person name="Zhou Y.K."/>
            <person name="Han B.P."/>
            <person name="Song L.R."/>
            <person name="Shu W.S."/>
        </authorList>
    </citation>
    <scope>NUCLEOTIDE SEQUENCE [LARGE SCALE GENOMIC DNA]</scope>
    <source>
        <strain evidence="2 3">FACHB-260</strain>
    </source>
</reference>
<accession>A0ABR8CUC8</accession>
<dbReference type="Pfam" id="PF04020">
    <property type="entry name" value="Phage_holin_4_2"/>
    <property type="match status" value="1"/>
</dbReference>
<dbReference type="Proteomes" id="UP000607281">
    <property type="component" value="Unassembled WGS sequence"/>
</dbReference>
<keyword evidence="3" id="KW-1185">Reference proteome</keyword>
<feature type="transmembrane region" description="Helical" evidence="1">
    <location>
        <begin position="6"/>
        <end position="24"/>
    </location>
</feature>
<dbReference type="PANTHER" id="PTHR37309">
    <property type="entry name" value="SLR0284 PROTEIN"/>
    <property type="match status" value="1"/>
</dbReference>
<proteinExistence type="predicted"/>
<gene>
    <name evidence="2" type="ORF">H6G18_17685</name>
</gene>
<comment type="caution">
    <text evidence="2">The sequence shown here is derived from an EMBL/GenBank/DDBJ whole genome shotgun (WGS) entry which is preliminary data.</text>
</comment>
<feature type="transmembrane region" description="Helical" evidence="1">
    <location>
        <begin position="96"/>
        <end position="116"/>
    </location>
</feature>
<dbReference type="RefSeq" id="WP_190408388.1">
    <property type="nucleotide sequence ID" value="NZ_JACJRF010000033.1"/>
</dbReference>
<feature type="transmembrane region" description="Helical" evidence="1">
    <location>
        <begin position="36"/>
        <end position="58"/>
    </location>
</feature>
<organism evidence="2 3">
    <name type="scientific">Anabaena subtropica FACHB-260</name>
    <dbReference type="NCBI Taxonomy" id="2692884"/>
    <lineage>
        <taxon>Bacteria</taxon>
        <taxon>Bacillati</taxon>
        <taxon>Cyanobacteriota</taxon>
        <taxon>Cyanophyceae</taxon>
        <taxon>Nostocales</taxon>
        <taxon>Nostocaceae</taxon>
        <taxon>Anabaena</taxon>
    </lineage>
</organism>
<dbReference type="EMBL" id="JACJRF010000033">
    <property type="protein sequence ID" value="MBD2345963.1"/>
    <property type="molecule type" value="Genomic_DNA"/>
</dbReference>
<dbReference type="PANTHER" id="PTHR37309:SF1">
    <property type="entry name" value="SLR0284 PROTEIN"/>
    <property type="match status" value="1"/>
</dbReference>
<keyword evidence="1" id="KW-0472">Membrane</keyword>
<keyword evidence="1" id="KW-0812">Transmembrane</keyword>
<feature type="transmembrane region" description="Helical" evidence="1">
    <location>
        <begin position="64"/>
        <end position="89"/>
    </location>
</feature>
<protein>
    <submittedName>
        <fullName evidence="2">Phage holin family protein</fullName>
    </submittedName>
</protein>
<dbReference type="InterPro" id="IPR007165">
    <property type="entry name" value="Phage_holin_4_2"/>
</dbReference>